<dbReference type="AlphaFoldDB" id="A0A1E4SUS9"/>
<evidence type="ECO:0000313" key="3">
    <source>
        <dbReference type="Proteomes" id="UP000094801"/>
    </source>
</evidence>
<gene>
    <name evidence="2" type="ORF">CANARDRAFT_100852</name>
</gene>
<sequence length="187" mass="21216">MCSNLMDTTVQMGTRSSESPTHVTSTSRVVSSLIRLIESSTDDVTCIFNGDISLEGLTNFDPSLLRMLNNRDGLSIKKRDIVDHLQNRIKFDYKLLTKAPFTEFESSLSKLSTALLKQWLDLSAFLNNGKVIKHEYVMSVLLQEANVFWNETLTDRPLLSEFIRSIEDIELDLLESSRTLHQSASKL</sequence>
<dbReference type="EMBL" id="KV453866">
    <property type="protein sequence ID" value="ODV83258.1"/>
    <property type="molecule type" value="Genomic_DNA"/>
</dbReference>
<proteinExistence type="predicted"/>
<feature type="compositionally biased region" description="Polar residues" evidence="1">
    <location>
        <begin position="1"/>
        <end position="18"/>
    </location>
</feature>
<dbReference type="Proteomes" id="UP000094801">
    <property type="component" value="Unassembled WGS sequence"/>
</dbReference>
<reference evidence="3" key="1">
    <citation type="submission" date="2016-04" db="EMBL/GenBank/DDBJ databases">
        <title>Comparative genomics of biotechnologically important yeasts.</title>
        <authorList>
            <consortium name="DOE Joint Genome Institute"/>
            <person name="Riley R."/>
            <person name="Haridas S."/>
            <person name="Wolfe K.H."/>
            <person name="Lopes M.R."/>
            <person name="Hittinger C.T."/>
            <person name="Goker M."/>
            <person name="Salamov A."/>
            <person name="Wisecaver J."/>
            <person name="Long T.M."/>
            <person name="Aerts A.L."/>
            <person name="Barry K."/>
            <person name="Choi C."/>
            <person name="Clum A."/>
            <person name="Coughlan A.Y."/>
            <person name="Deshpande S."/>
            <person name="Douglass A.P."/>
            <person name="Hanson S.J."/>
            <person name="Klenk H.-P."/>
            <person name="Labutti K."/>
            <person name="Lapidus A."/>
            <person name="Lindquist E."/>
            <person name="Lipzen A."/>
            <person name="Meier-Kolthoff J.P."/>
            <person name="Ohm R.A."/>
            <person name="Otillar R.P."/>
            <person name="Pangilinan J."/>
            <person name="Peng Y."/>
            <person name="Rokas A."/>
            <person name="Rosa C.A."/>
            <person name="Scheuner C."/>
            <person name="Sibirny A.A."/>
            <person name="Slot J.C."/>
            <person name="Stielow J.B."/>
            <person name="Sun H."/>
            <person name="Kurtzman C.P."/>
            <person name="Blackwell M."/>
            <person name="Grigoriev I.V."/>
            <person name="Jeffries T.W."/>
        </authorList>
    </citation>
    <scope>NUCLEOTIDE SEQUENCE [LARGE SCALE GENOMIC DNA]</scope>
    <source>
        <strain evidence="3">NRRL YB-2248</strain>
    </source>
</reference>
<organism evidence="2 3">
    <name type="scientific">[Candida] arabinofermentans NRRL YB-2248</name>
    <dbReference type="NCBI Taxonomy" id="983967"/>
    <lineage>
        <taxon>Eukaryota</taxon>
        <taxon>Fungi</taxon>
        <taxon>Dikarya</taxon>
        <taxon>Ascomycota</taxon>
        <taxon>Saccharomycotina</taxon>
        <taxon>Pichiomycetes</taxon>
        <taxon>Pichiales</taxon>
        <taxon>Pichiaceae</taxon>
        <taxon>Ogataea</taxon>
        <taxon>Ogataea/Candida clade</taxon>
    </lineage>
</organism>
<protein>
    <submittedName>
        <fullName evidence="2">Uncharacterized protein</fullName>
    </submittedName>
</protein>
<evidence type="ECO:0000256" key="1">
    <source>
        <dbReference type="SAM" id="MobiDB-lite"/>
    </source>
</evidence>
<evidence type="ECO:0000313" key="2">
    <source>
        <dbReference type="EMBL" id="ODV83258.1"/>
    </source>
</evidence>
<keyword evidence="3" id="KW-1185">Reference proteome</keyword>
<accession>A0A1E4SUS9</accession>
<feature type="region of interest" description="Disordered" evidence="1">
    <location>
        <begin position="1"/>
        <end position="22"/>
    </location>
</feature>
<name>A0A1E4SUS9_9ASCO</name>